<reference evidence="13 14" key="1">
    <citation type="submission" date="2018-06" db="EMBL/GenBank/DDBJ databases">
        <title>Genomic Encyclopedia of Type Strains, Phase III (KMG-III): the genomes of soil and plant-associated and newly described type strains.</title>
        <authorList>
            <person name="Whitman W."/>
        </authorList>
    </citation>
    <scope>NUCLEOTIDE SEQUENCE [LARGE SCALE GENOMIC DNA]</scope>
    <source>
        <strain evidence="13 14">CECT 7732</strain>
    </source>
</reference>
<dbReference type="SUPFAM" id="SSF56752">
    <property type="entry name" value="D-aminoacid aminotransferase-like PLP-dependent enzymes"/>
    <property type="match status" value="1"/>
</dbReference>
<evidence type="ECO:0000256" key="7">
    <source>
        <dbReference type="ARBA" id="ARBA00035633"/>
    </source>
</evidence>
<comment type="caution">
    <text evidence="13">The sequence shown here is derived from an EMBL/GenBank/DDBJ whole genome shotgun (WGS) entry which is preliminary data.</text>
</comment>
<dbReference type="InterPro" id="IPR017824">
    <property type="entry name" value="Aminodeoxychorismate_lyase_IV"/>
</dbReference>
<evidence type="ECO:0000256" key="3">
    <source>
        <dbReference type="ARBA" id="ARBA00011738"/>
    </source>
</evidence>
<keyword evidence="14" id="KW-1185">Reference proteome</keyword>
<evidence type="ECO:0000256" key="1">
    <source>
        <dbReference type="ARBA" id="ARBA00001933"/>
    </source>
</evidence>
<comment type="catalytic activity">
    <reaction evidence="9">
        <text>4-amino-4-deoxychorismate = 4-aminobenzoate + pyruvate + H(+)</text>
        <dbReference type="Rhea" id="RHEA:16201"/>
        <dbReference type="ChEBI" id="CHEBI:15361"/>
        <dbReference type="ChEBI" id="CHEBI:15378"/>
        <dbReference type="ChEBI" id="CHEBI:17836"/>
        <dbReference type="ChEBI" id="CHEBI:58406"/>
        <dbReference type="EC" id="4.1.3.38"/>
    </reaction>
</comment>
<dbReference type="PANTHER" id="PTHR42743:SF2">
    <property type="entry name" value="AMINODEOXYCHORISMATE LYASE"/>
    <property type="match status" value="1"/>
</dbReference>
<evidence type="ECO:0000313" key="13">
    <source>
        <dbReference type="EMBL" id="RBO79635.1"/>
    </source>
</evidence>
<evidence type="ECO:0000256" key="11">
    <source>
        <dbReference type="ARBA" id="ARBA00069174"/>
    </source>
</evidence>
<sequence length="275" mass="30461">MTWFVNYTLDTSIAPADRGLAYGDGVFETMHANQNGFIRLSSHLARLYKGLEKLLMPFDAEQKEQLSYFLHTILPDYLDSDAVVKIIVTRGQGGRGYQPPQTVTHTIIIGILPFPDYQAESRQGVGVSLSPIPVNANPYLAGIKHLNRLEHVIAKQHLALNDFEAIMLDSQGNVIEGIQSNVFWFKGGCLCTPALDHAGVEGTYRQAILAEMATQTTLIESFTANHLLAADEVFMANSLMKIVPVVRIDRQTFAIGPKTKKLQSLMQAKEMHGIH</sequence>
<name>A0A366CTJ9_9GAMM</name>
<keyword evidence="6 13" id="KW-0456">Lyase</keyword>
<evidence type="ECO:0000256" key="10">
    <source>
        <dbReference type="ARBA" id="ARBA00054027"/>
    </source>
</evidence>
<dbReference type="GO" id="GO:0030170">
    <property type="term" value="F:pyridoxal phosphate binding"/>
    <property type="evidence" value="ECO:0007669"/>
    <property type="project" value="InterPro"/>
</dbReference>
<evidence type="ECO:0000256" key="8">
    <source>
        <dbReference type="ARBA" id="ARBA00035676"/>
    </source>
</evidence>
<dbReference type="Pfam" id="PF01063">
    <property type="entry name" value="Aminotran_4"/>
    <property type="match status" value="1"/>
</dbReference>
<protein>
    <recommendedName>
        <fullName evidence="11 12">Aminodeoxychorismate lyase</fullName>
        <ecNumber evidence="8 12">4.1.3.38</ecNumber>
    </recommendedName>
</protein>
<evidence type="ECO:0000256" key="6">
    <source>
        <dbReference type="ARBA" id="ARBA00023239"/>
    </source>
</evidence>
<comment type="similarity">
    <text evidence="2">Belongs to the class-IV pyridoxal-phosphate-dependent aminotransferase family.</text>
</comment>
<evidence type="ECO:0000256" key="4">
    <source>
        <dbReference type="ARBA" id="ARBA00022898"/>
    </source>
</evidence>
<comment type="pathway">
    <text evidence="7">Cofactor biosynthesis; tetrahydrofolate biosynthesis; 4-aminobenzoate from chorismate: step 2/2.</text>
</comment>
<dbReference type="InterPro" id="IPR001544">
    <property type="entry name" value="Aminotrans_IV"/>
</dbReference>
<accession>A0A366CTJ9</accession>
<evidence type="ECO:0000256" key="2">
    <source>
        <dbReference type="ARBA" id="ARBA00009320"/>
    </source>
</evidence>
<dbReference type="Gene3D" id="3.20.10.10">
    <property type="entry name" value="D-amino Acid Aminotransferase, subunit A, domain 2"/>
    <property type="match status" value="1"/>
</dbReference>
<dbReference type="CDD" id="cd01559">
    <property type="entry name" value="ADCL_like"/>
    <property type="match status" value="1"/>
</dbReference>
<dbReference type="GO" id="GO:0005829">
    <property type="term" value="C:cytosol"/>
    <property type="evidence" value="ECO:0007669"/>
    <property type="project" value="TreeGrafter"/>
</dbReference>
<organism evidence="13 14">
    <name type="scientific">Marinomonas aquiplantarum</name>
    <dbReference type="NCBI Taxonomy" id="491951"/>
    <lineage>
        <taxon>Bacteria</taxon>
        <taxon>Pseudomonadati</taxon>
        <taxon>Pseudomonadota</taxon>
        <taxon>Gammaproteobacteria</taxon>
        <taxon>Oceanospirillales</taxon>
        <taxon>Oceanospirillaceae</taxon>
        <taxon>Marinomonas</taxon>
    </lineage>
</organism>
<comment type="cofactor">
    <cofactor evidence="1">
        <name>pyridoxal 5'-phosphate</name>
        <dbReference type="ChEBI" id="CHEBI:597326"/>
    </cofactor>
</comment>
<keyword evidence="5" id="KW-0289">Folate biosynthesis</keyword>
<dbReference type="OrthoDB" id="9805628at2"/>
<dbReference type="GO" id="GO:0008153">
    <property type="term" value="P:4-aminobenzoate biosynthetic process"/>
    <property type="evidence" value="ECO:0007669"/>
    <property type="project" value="UniProtKB-UniRule"/>
</dbReference>
<dbReference type="InterPro" id="IPR043131">
    <property type="entry name" value="BCAT-like_N"/>
</dbReference>
<dbReference type="RefSeq" id="WP_113875631.1">
    <property type="nucleotide sequence ID" value="NZ_QNRF01000012.1"/>
</dbReference>
<dbReference type="Proteomes" id="UP000252086">
    <property type="component" value="Unassembled WGS sequence"/>
</dbReference>
<comment type="function">
    <text evidence="10">Involved in the biosynthesis of p-aminobenzoate (PABA), a precursor of tetrahydrofolate. Converts 4-amino-4-deoxychorismate into 4-aminobenzoate (PABA) and pyruvate.</text>
</comment>
<proteinExistence type="inferred from homology"/>
<dbReference type="FunFam" id="3.20.10.10:FF:000002">
    <property type="entry name" value="D-alanine aminotransferase"/>
    <property type="match status" value="1"/>
</dbReference>
<dbReference type="EC" id="4.1.3.38" evidence="8 12"/>
<dbReference type="InterPro" id="IPR036038">
    <property type="entry name" value="Aminotransferase-like"/>
</dbReference>
<dbReference type="InterPro" id="IPR043132">
    <property type="entry name" value="BCAT-like_C"/>
</dbReference>
<dbReference type="GO" id="GO:0046656">
    <property type="term" value="P:folic acid biosynthetic process"/>
    <property type="evidence" value="ECO:0007669"/>
    <property type="project" value="UniProtKB-KW"/>
</dbReference>
<evidence type="ECO:0000313" key="14">
    <source>
        <dbReference type="Proteomes" id="UP000252086"/>
    </source>
</evidence>
<keyword evidence="4" id="KW-0663">Pyridoxal phosphate</keyword>
<dbReference type="NCBIfam" id="TIGR03461">
    <property type="entry name" value="pabC_Proteo"/>
    <property type="match status" value="1"/>
</dbReference>
<dbReference type="PANTHER" id="PTHR42743">
    <property type="entry name" value="AMINO-ACID AMINOTRANSFERASE"/>
    <property type="match status" value="1"/>
</dbReference>
<evidence type="ECO:0000256" key="5">
    <source>
        <dbReference type="ARBA" id="ARBA00022909"/>
    </source>
</evidence>
<dbReference type="AlphaFoldDB" id="A0A366CTJ9"/>
<dbReference type="Gene3D" id="3.30.470.10">
    <property type="match status" value="1"/>
</dbReference>
<dbReference type="GO" id="GO:0008696">
    <property type="term" value="F:4-amino-4-deoxychorismate lyase activity"/>
    <property type="evidence" value="ECO:0007669"/>
    <property type="project" value="UniProtKB-UniRule"/>
</dbReference>
<dbReference type="InterPro" id="IPR050571">
    <property type="entry name" value="Class-IV_PLP-Dep_Aminotrnsfr"/>
</dbReference>
<comment type="subunit">
    <text evidence="3">Homodimer.</text>
</comment>
<gene>
    <name evidence="13" type="ORF">DFP76_11217</name>
</gene>
<dbReference type="EMBL" id="QNRF01000012">
    <property type="protein sequence ID" value="RBO79635.1"/>
    <property type="molecule type" value="Genomic_DNA"/>
</dbReference>
<evidence type="ECO:0000256" key="9">
    <source>
        <dbReference type="ARBA" id="ARBA00049529"/>
    </source>
</evidence>
<evidence type="ECO:0000256" key="12">
    <source>
        <dbReference type="NCBIfam" id="TIGR03461"/>
    </source>
</evidence>